<protein>
    <recommendedName>
        <fullName evidence="2">Beta-barrel protein YwiB</fullName>
    </recommendedName>
</protein>
<reference evidence="1" key="1">
    <citation type="submission" date="2019-08" db="EMBL/GenBank/DDBJ databases">
        <authorList>
            <person name="Kucharzyk K."/>
            <person name="Murdoch R.W."/>
            <person name="Higgins S."/>
            <person name="Loffler F."/>
        </authorList>
    </citation>
    <scope>NUCLEOTIDE SEQUENCE</scope>
</reference>
<sequence length="109" mass="12563">MEGLYRVVYEETEISGMEGTTTHFKIYPDEKRMILLRMGSTDARMEFENRKKHVCLYDTPYGVLEIAITTNDLKIDVSDNGGKIRIDYEMSVSGQKPVRTILSIDIRPQ</sequence>
<dbReference type="EMBL" id="VSSQ01043601">
    <property type="protein sequence ID" value="MPM97306.1"/>
    <property type="molecule type" value="Genomic_DNA"/>
</dbReference>
<name>A0A645E6W7_9ZZZZ</name>
<dbReference type="InterPro" id="IPR012674">
    <property type="entry name" value="Calycin"/>
</dbReference>
<gene>
    <name evidence="1" type="ORF">SDC9_144479</name>
</gene>
<comment type="caution">
    <text evidence="1">The sequence shown here is derived from an EMBL/GenBank/DDBJ whole genome shotgun (WGS) entry which is preliminary data.</text>
</comment>
<proteinExistence type="predicted"/>
<dbReference type="SUPFAM" id="SSF50814">
    <property type="entry name" value="Lipocalins"/>
    <property type="match status" value="1"/>
</dbReference>
<dbReference type="Pfam" id="PF09148">
    <property type="entry name" value="DUF1934"/>
    <property type="match status" value="1"/>
</dbReference>
<accession>A0A645E6W7</accession>
<organism evidence="1">
    <name type="scientific">bioreactor metagenome</name>
    <dbReference type="NCBI Taxonomy" id="1076179"/>
    <lineage>
        <taxon>unclassified sequences</taxon>
        <taxon>metagenomes</taxon>
        <taxon>ecological metagenomes</taxon>
    </lineage>
</organism>
<dbReference type="InterPro" id="IPR015231">
    <property type="entry name" value="DUF1934"/>
</dbReference>
<evidence type="ECO:0008006" key="2">
    <source>
        <dbReference type="Google" id="ProtNLM"/>
    </source>
</evidence>
<evidence type="ECO:0000313" key="1">
    <source>
        <dbReference type="EMBL" id="MPM97306.1"/>
    </source>
</evidence>
<dbReference type="Gene3D" id="2.40.128.20">
    <property type="match status" value="1"/>
</dbReference>
<dbReference type="AlphaFoldDB" id="A0A645E6W7"/>